<evidence type="ECO:0000313" key="2">
    <source>
        <dbReference type="WBParaSite" id="nRc.2.0.1.t07708-RA"/>
    </source>
</evidence>
<name>A0A915I0R5_ROMCU</name>
<reference evidence="2" key="1">
    <citation type="submission" date="2022-11" db="UniProtKB">
        <authorList>
            <consortium name="WormBaseParasite"/>
        </authorList>
    </citation>
    <scope>IDENTIFICATION</scope>
</reference>
<dbReference type="WBParaSite" id="nRc.2.0.1.t07708-RA">
    <property type="protein sequence ID" value="nRc.2.0.1.t07708-RA"/>
    <property type="gene ID" value="nRc.2.0.1.g07708"/>
</dbReference>
<organism evidence="1 2">
    <name type="scientific">Romanomermis culicivorax</name>
    <name type="common">Nematode worm</name>
    <dbReference type="NCBI Taxonomy" id="13658"/>
    <lineage>
        <taxon>Eukaryota</taxon>
        <taxon>Metazoa</taxon>
        <taxon>Ecdysozoa</taxon>
        <taxon>Nematoda</taxon>
        <taxon>Enoplea</taxon>
        <taxon>Dorylaimia</taxon>
        <taxon>Mermithida</taxon>
        <taxon>Mermithoidea</taxon>
        <taxon>Mermithidae</taxon>
        <taxon>Romanomermis</taxon>
    </lineage>
</organism>
<proteinExistence type="predicted"/>
<protein>
    <submittedName>
        <fullName evidence="2">Uncharacterized protein</fullName>
    </submittedName>
</protein>
<dbReference type="Proteomes" id="UP000887565">
    <property type="component" value="Unplaced"/>
</dbReference>
<dbReference type="AlphaFoldDB" id="A0A915I0R5"/>
<keyword evidence="1" id="KW-1185">Reference proteome</keyword>
<evidence type="ECO:0000313" key="1">
    <source>
        <dbReference type="Proteomes" id="UP000887565"/>
    </source>
</evidence>
<sequence>MHTTYIPSKYNRPQDLLCYRQYHHQHHQCLQFLARNQLEHHHQHGILFHPENQHQLCAWLATARLEVIPAALPLCSVDGNGKLIFLLGSQALYCTNKFWKYFSPRLCQIHIGCVPYIELMEYTDILSKDKTGIDQHLHILSSFNKPSTPPPKPFTHKSIFDCRHGIYENVFYNASGAPT</sequence>
<accession>A0A915I0R5</accession>